<dbReference type="Pfam" id="PF13715">
    <property type="entry name" value="CarbopepD_reg_2"/>
    <property type="match status" value="1"/>
</dbReference>
<dbReference type="InterPro" id="IPR008969">
    <property type="entry name" value="CarboxyPept-like_regulatory"/>
</dbReference>
<accession>A0A699QKR4</accession>
<proteinExistence type="predicted"/>
<organism evidence="3">
    <name type="scientific">Tanacetum cinerariifolium</name>
    <name type="common">Dalmatian daisy</name>
    <name type="synonym">Chrysanthemum cinerariifolium</name>
    <dbReference type="NCBI Taxonomy" id="118510"/>
    <lineage>
        <taxon>Eukaryota</taxon>
        <taxon>Viridiplantae</taxon>
        <taxon>Streptophyta</taxon>
        <taxon>Embryophyta</taxon>
        <taxon>Tracheophyta</taxon>
        <taxon>Spermatophyta</taxon>
        <taxon>Magnoliopsida</taxon>
        <taxon>eudicotyledons</taxon>
        <taxon>Gunneridae</taxon>
        <taxon>Pentapetalae</taxon>
        <taxon>asterids</taxon>
        <taxon>campanulids</taxon>
        <taxon>Asterales</taxon>
        <taxon>Asteraceae</taxon>
        <taxon>Asteroideae</taxon>
        <taxon>Anthemideae</taxon>
        <taxon>Anthemidinae</taxon>
        <taxon>Tanacetum</taxon>
    </lineage>
</organism>
<dbReference type="PANTHER" id="PTHR30069:SF29">
    <property type="entry name" value="HEMOGLOBIN AND HEMOGLOBIN-HAPTOGLOBIN-BINDING PROTEIN 1-RELATED"/>
    <property type="match status" value="1"/>
</dbReference>
<name>A0A699QKR4_TANCI</name>
<protein>
    <recommendedName>
        <fullName evidence="2">TonB-dependent receptor plug domain-containing protein</fullName>
    </recommendedName>
</protein>
<dbReference type="GO" id="GO:0015344">
    <property type="term" value="F:siderophore uptake transmembrane transporter activity"/>
    <property type="evidence" value="ECO:0007669"/>
    <property type="project" value="TreeGrafter"/>
</dbReference>
<dbReference type="InterPro" id="IPR023997">
    <property type="entry name" value="TonB-dep_OMP_SusC/RagA_CS"/>
</dbReference>
<dbReference type="NCBIfam" id="TIGR04057">
    <property type="entry name" value="SusC_RagA_signa"/>
    <property type="match status" value="1"/>
</dbReference>
<evidence type="ECO:0000259" key="2">
    <source>
        <dbReference type="Pfam" id="PF07715"/>
    </source>
</evidence>
<dbReference type="PANTHER" id="PTHR30069">
    <property type="entry name" value="TONB-DEPENDENT OUTER MEMBRANE RECEPTOR"/>
    <property type="match status" value="1"/>
</dbReference>
<evidence type="ECO:0000256" key="1">
    <source>
        <dbReference type="ARBA" id="ARBA00022729"/>
    </source>
</evidence>
<dbReference type="EMBL" id="BKCJ011023190">
    <property type="protein sequence ID" value="GFC69111.1"/>
    <property type="molecule type" value="Genomic_DNA"/>
</dbReference>
<dbReference type="InterPro" id="IPR037066">
    <property type="entry name" value="Plug_dom_sf"/>
</dbReference>
<keyword evidence="1" id="KW-0732">Signal</keyword>
<feature type="non-terminal residue" evidence="3">
    <location>
        <position position="1"/>
    </location>
</feature>
<dbReference type="GO" id="GO:0044718">
    <property type="term" value="P:siderophore transmembrane transport"/>
    <property type="evidence" value="ECO:0007669"/>
    <property type="project" value="TreeGrafter"/>
</dbReference>
<dbReference type="Pfam" id="PF07715">
    <property type="entry name" value="Plug"/>
    <property type="match status" value="1"/>
</dbReference>
<dbReference type="SUPFAM" id="SSF49464">
    <property type="entry name" value="Carboxypeptidase regulatory domain-like"/>
    <property type="match status" value="1"/>
</dbReference>
<reference evidence="3" key="1">
    <citation type="journal article" date="2019" name="Sci. Rep.">
        <title>Draft genome of Tanacetum cinerariifolium, the natural source of mosquito coil.</title>
        <authorList>
            <person name="Yamashiro T."/>
            <person name="Shiraishi A."/>
            <person name="Satake H."/>
            <person name="Nakayama K."/>
        </authorList>
    </citation>
    <scope>NUCLEOTIDE SEQUENCE</scope>
</reference>
<evidence type="ECO:0000313" key="3">
    <source>
        <dbReference type="EMBL" id="GFC69111.1"/>
    </source>
</evidence>
<dbReference type="InterPro" id="IPR012910">
    <property type="entry name" value="Plug_dom"/>
</dbReference>
<dbReference type="Gene3D" id="2.170.130.10">
    <property type="entry name" value="TonB-dependent receptor, plug domain"/>
    <property type="match status" value="1"/>
</dbReference>
<dbReference type="Gene3D" id="2.60.40.1120">
    <property type="entry name" value="Carboxypeptidase-like, regulatory domain"/>
    <property type="match status" value="1"/>
</dbReference>
<sequence>QATQTVSGRVNGTDGTGIPGVNVIVKGTNVGTVTDVSGNYSVAAAPGSTLVFSFVGFLTQEVPVGREATIGTVTLSSDTKSLDEVKVIGYGTQRAEAVTGSVVSISGAALREVPTANISQALQGRLPGVELTQSSSRPGATMQIRIRGARSLSASNDPLVVLDGIPFPGSIGDINPNDIQSLDILKDASATAIYGSRGANGVILVTTKGGKTGQKAQISYDSFIGVKTLFARYPMMSGPELAALRKTAGIYTNSVDEADDVDTDWQKLLYRTGIQNNQNIGVSGGTQNGRYNFNAGYYKEQ</sequence>
<feature type="non-terminal residue" evidence="3">
    <location>
        <position position="301"/>
    </location>
</feature>
<dbReference type="AlphaFoldDB" id="A0A699QKR4"/>
<feature type="domain" description="TonB-dependent receptor plug" evidence="2">
    <location>
        <begin position="96"/>
        <end position="202"/>
    </location>
</feature>
<dbReference type="FunFam" id="2.170.130.10:FF:000008">
    <property type="entry name" value="SusC/RagA family TonB-linked outer membrane protein"/>
    <property type="match status" value="1"/>
</dbReference>
<gene>
    <name evidence="3" type="ORF">Tci_841081</name>
</gene>
<dbReference type="PROSITE" id="PS52016">
    <property type="entry name" value="TONB_DEPENDENT_REC_3"/>
    <property type="match status" value="1"/>
</dbReference>
<dbReference type="SUPFAM" id="SSF56935">
    <property type="entry name" value="Porins"/>
    <property type="match status" value="1"/>
</dbReference>
<dbReference type="InterPro" id="IPR039426">
    <property type="entry name" value="TonB-dep_rcpt-like"/>
</dbReference>
<comment type="caution">
    <text evidence="3">The sequence shown here is derived from an EMBL/GenBank/DDBJ whole genome shotgun (WGS) entry which is preliminary data.</text>
</comment>